<dbReference type="AlphaFoldDB" id="A0A915PLJ5"/>
<keyword evidence="1" id="KW-1185">Reference proteome</keyword>
<protein>
    <submittedName>
        <fullName evidence="2">Uncharacterized protein</fullName>
    </submittedName>
</protein>
<dbReference type="WBParaSite" id="sdigi.contig129.g4939.t1">
    <property type="protein sequence ID" value="sdigi.contig129.g4939.t1"/>
    <property type="gene ID" value="sdigi.contig129.g4939"/>
</dbReference>
<proteinExistence type="predicted"/>
<dbReference type="Proteomes" id="UP000887581">
    <property type="component" value="Unplaced"/>
</dbReference>
<sequence>MTEYGTATADKQEISSHVVKLHIRLADKDDPVNDTRKVKNTNEGRCQKVTNCIPINEQQQDYNDNKRKITTICVAPLAEGTATDSIDTGLPVKYYQLDN</sequence>
<evidence type="ECO:0000313" key="2">
    <source>
        <dbReference type="WBParaSite" id="sdigi.contig129.g4939.t1"/>
    </source>
</evidence>
<organism evidence="1 2">
    <name type="scientific">Setaria digitata</name>
    <dbReference type="NCBI Taxonomy" id="48799"/>
    <lineage>
        <taxon>Eukaryota</taxon>
        <taxon>Metazoa</taxon>
        <taxon>Ecdysozoa</taxon>
        <taxon>Nematoda</taxon>
        <taxon>Chromadorea</taxon>
        <taxon>Rhabditida</taxon>
        <taxon>Spirurina</taxon>
        <taxon>Spiruromorpha</taxon>
        <taxon>Filarioidea</taxon>
        <taxon>Setariidae</taxon>
        <taxon>Setaria</taxon>
    </lineage>
</organism>
<reference evidence="2" key="1">
    <citation type="submission" date="2022-11" db="UniProtKB">
        <authorList>
            <consortium name="WormBaseParasite"/>
        </authorList>
    </citation>
    <scope>IDENTIFICATION</scope>
</reference>
<evidence type="ECO:0000313" key="1">
    <source>
        <dbReference type="Proteomes" id="UP000887581"/>
    </source>
</evidence>
<accession>A0A915PLJ5</accession>
<name>A0A915PLJ5_9BILA</name>